<keyword evidence="3" id="KW-1133">Transmembrane helix</keyword>
<comment type="caution">
    <text evidence="5">The sequence shown here is derived from an EMBL/GenBank/DDBJ whole genome shotgun (WGS) entry which is preliminary data.</text>
</comment>
<dbReference type="Pfam" id="PF00990">
    <property type="entry name" value="GGDEF"/>
    <property type="match status" value="1"/>
</dbReference>
<dbReference type="EC" id="2.7.7.65" evidence="1"/>
<dbReference type="PANTHER" id="PTHR45138">
    <property type="entry name" value="REGULATORY COMPONENTS OF SENSORY TRANSDUCTION SYSTEM"/>
    <property type="match status" value="1"/>
</dbReference>
<evidence type="ECO:0000313" key="5">
    <source>
        <dbReference type="EMBL" id="HED30245.1"/>
    </source>
</evidence>
<sequence length="425" mass="48925">MPSLRPFIVAGIVALVVLLPGATVFVFHQQKLHQHAGAVQVLYKDLLEFRSTLSAINRKILTNENRQEVLDSVVQDTRFLHLRSVAWQSKAEESHMPGLAEWLRSQQLMLNRWLDGMNNDAYPDPDSTITMMLLQLDDVILETSMELQHSHERISSSIQFFLFIVLFVLLMFAVSATGIITVNYRKTVLPLNRLAGRLRSCNKDLPESIHDTVEDVRRHYSHDTFSHDIHQISHSIVTFCQDLEQKNKKLDELFIRDEKTNLYNYRHFRDHLVMDVARARRYNDPISLAMIDIDHFKIYNDNNGHVAGDRVLCRMAEIFIHECRKEDVPARFGGEEFAILFPRTDAGQAHMIVERLRFVISREPFEFKEGQPGGDLTISAGVATFPEDASDWFSLVNHADRALYYAKSMGKNRVMSYADIQLEGP</sequence>
<dbReference type="FunFam" id="3.30.70.270:FF:000001">
    <property type="entry name" value="Diguanylate cyclase domain protein"/>
    <property type="match status" value="1"/>
</dbReference>
<gene>
    <name evidence="5" type="ORF">ENN50_00835</name>
</gene>
<proteinExistence type="predicted"/>
<dbReference type="PANTHER" id="PTHR45138:SF9">
    <property type="entry name" value="DIGUANYLATE CYCLASE DGCM-RELATED"/>
    <property type="match status" value="1"/>
</dbReference>
<keyword evidence="3" id="KW-0472">Membrane</keyword>
<accession>A0A831SRX4</accession>
<dbReference type="InterPro" id="IPR000160">
    <property type="entry name" value="GGDEF_dom"/>
</dbReference>
<dbReference type="InterPro" id="IPR050469">
    <property type="entry name" value="Diguanylate_Cyclase"/>
</dbReference>
<organism evidence="5">
    <name type="scientific">Prosthecochloris aestuarii</name>
    <dbReference type="NCBI Taxonomy" id="1102"/>
    <lineage>
        <taxon>Bacteria</taxon>
        <taxon>Pseudomonadati</taxon>
        <taxon>Chlorobiota</taxon>
        <taxon>Chlorobiia</taxon>
        <taxon>Chlorobiales</taxon>
        <taxon>Chlorobiaceae</taxon>
        <taxon>Prosthecochloris</taxon>
    </lineage>
</organism>
<feature type="transmembrane region" description="Helical" evidence="3">
    <location>
        <begin position="160"/>
        <end position="184"/>
    </location>
</feature>
<evidence type="ECO:0000259" key="4">
    <source>
        <dbReference type="PROSITE" id="PS50887"/>
    </source>
</evidence>
<dbReference type="Gene3D" id="3.30.70.270">
    <property type="match status" value="1"/>
</dbReference>
<comment type="catalytic activity">
    <reaction evidence="2">
        <text>2 GTP = 3',3'-c-di-GMP + 2 diphosphate</text>
        <dbReference type="Rhea" id="RHEA:24898"/>
        <dbReference type="ChEBI" id="CHEBI:33019"/>
        <dbReference type="ChEBI" id="CHEBI:37565"/>
        <dbReference type="ChEBI" id="CHEBI:58805"/>
        <dbReference type="EC" id="2.7.7.65"/>
    </reaction>
</comment>
<dbReference type="PROSITE" id="PS50887">
    <property type="entry name" value="GGDEF"/>
    <property type="match status" value="1"/>
</dbReference>
<dbReference type="GO" id="GO:0052621">
    <property type="term" value="F:diguanylate cyclase activity"/>
    <property type="evidence" value="ECO:0007669"/>
    <property type="project" value="UniProtKB-EC"/>
</dbReference>
<dbReference type="NCBIfam" id="TIGR00254">
    <property type="entry name" value="GGDEF"/>
    <property type="match status" value="1"/>
</dbReference>
<dbReference type="InterPro" id="IPR043128">
    <property type="entry name" value="Rev_trsase/Diguanyl_cyclase"/>
</dbReference>
<evidence type="ECO:0000256" key="2">
    <source>
        <dbReference type="ARBA" id="ARBA00034247"/>
    </source>
</evidence>
<reference evidence="5" key="1">
    <citation type="journal article" date="2020" name="mSystems">
        <title>Genome- and Community-Level Interaction Insights into Carbon Utilization and Element Cycling Functions of Hydrothermarchaeota in Hydrothermal Sediment.</title>
        <authorList>
            <person name="Zhou Z."/>
            <person name="Liu Y."/>
            <person name="Xu W."/>
            <person name="Pan J."/>
            <person name="Luo Z.H."/>
            <person name="Li M."/>
        </authorList>
    </citation>
    <scope>NUCLEOTIDE SEQUENCE [LARGE SCALE GENOMIC DNA]</scope>
    <source>
        <strain evidence="5">SpSt-1181</strain>
    </source>
</reference>
<name>A0A831SRX4_PROAE</name>
<evidence type="ECO:0000256" key="3">
    <source>
        <dbReference type="SAM" id="Phobius"/>
    </source>
</evidence>
<dbReference type="Proteomes" id="UP000886335">
    <property type="component" value="Unassembled WGS sequence"/>
</dbReference>
<dbReference type="EMBL" id="DSBW01000017">
    <property type="protein sequence ID" value="HED30245.1"/>
    <property type="molecule type" value="Genomic_DNA"/>
</dbReference>
<dbReference type="SMART" id="SM00267">
    <property type="entry name" value="GGDEF"/>
    <property type="match status" value="1"/>
</dbReference>
<dbReference type="InterPro" id="IPR029787">
    <property type="entry name" value="Nucleotide_cyclase"/>
</dbReference>
<dbReference type="SUPFAM" id="SSF55073">
    <property type="entry name" value="Nucleotide cyclase"/>
    <property type="match status" value="1"/>
</dbReference>
<feature type="domain" description="GGDEF" evidence="4">
    <location>
        <begin position="284"/>
        <end position="419"/>
    </location>
</feature>
<dbReference type="AlphaFoldDB" id="A0A831SRX4"/>
<evidence type="ECO:0000256" key="1">
    <source>
        <dbReference type="ARBA" id="ARBA00012528"/>
    </source>
</evidence>
<keyword evidence="3" id="KW-0812">Transmembrane</keyword>
<protein>
    <recommendedName>
        <fullName evidence="1">diguanylate cyclase</fullName>
        <ecNumber evidence="1">2.7.7.65</ecNumber>
    </recommendedName>
</protein>
<dbReference type="CDD" id="cd01949">
    <property type="entry name" value="GGDEF"/>
    <property type="match status" value="1"/>
</dbReference>
<feature type="transmembrane region" description="Helical" evidence="3">
    <location>
        <begin position="6"/>
        <end position="27"/>
    </location>
</feature>